<accession>A0ABY6Q6P3</accession>
<gene>
    <name evidence="4" type="ORF">E0F26_07930</name>
</gene>
<reference evidence="4 5" key="1">
    <citation type="submission" date="2019-02" db="EMBL/GenBank/DDBJ databases">
        <title>Halieaceae_genomes.</title>
        <authorList>
            <person name="Li S.-H."/>
        </authorList>
    </citation>
    <scope>NUCLEOTIDE SEQUENCE [LARGE SCALE GENOMIC DNA]</scope>
    <source>
        <strain evidence="4 5">JH123</strain>
    </source>
</reference>
<evidence type="ECO:0000256" key="2">
    <source>
        <dbReference type="SAM" id="Phobius"/>
    </source>
</evidence>
<organism evidence="4 5">
    <name type="scientific">Candidatus Paraluminiphilus aquimaris</name>
    <dbReference type="NCBI Taxonomy" id="2518994"/>
    <lineage>
        <taxon>Bacteria</taxon>
        <taxon>Pseudomonadati</taxon>
        <taxon>Pseudomonadota</taxon>
        <taxon>Gammaproteobacteria</taxon>
        <taxon>Cellvibrionales</taxon>
        <taxon>Halieaceae</taxon>
        <taxon>Candidatus Paraluminiphilus</taxon>
    </lineage>
</organism>
<dbReference type="EMBL" id="CP036501">
    <property type="protein sequence ID" value="UZP74670.1"/>
    <property type="molecule type" value="Genomic_DNA"/>
</dbReference>
<keyword evidence="2" id="KW-0812">Transmembrane</keyword>
<feature type="region of interest" description="Disordered" evidence="1">
    <location>
        <begin position="67"/>
        <end position="239"/>
    </location>
</feature>
<name>A0ABY6Q6P3_9GAMM</name>
<dbReference type="InterPro" id="IPR032389">
    <property type="entry name" value="GspB_C"/>
</dbReference>
<evidence type="ECO:0000313" key="5">
    <source>
        <dbReference type="Proteomes" id="UP001317963"/>
    </source>
</evidence>
<feature type="domain" description="Type II secretion system protein GspB C-terminal" evidence="3">
    <location>
        <begin position="278"/>
        <end position="335"/>
    </location>
</feature>
<keyword evidence="2" id="KW-0472">Membrane</keyword>
<protein>
    <recommendedName>
        <fullName evidence="3">Type II secretion system protein GspB C-terminal domain-containing protein</fullName>
    </recommendedName>
</protein>
<feature type="transmembrane region" description="Helical" evidence="2">
    <location>
        <begin position="42"/>
        <end position="63"/>
    </location>
</feature>
<sequence>MSMILDAMRRSKEGETNGSDVPTVDTVHFMPEPEPRFSRWQLLVLIAVLVALIGISVGVLSPFEGESRAGSGTATNLTPTHPTTDARAPSKAPAELLSQRPGAPQKPVDAARPSGDERPSKARESAATAQVGRSLQSTNSTPETEGESRGQPVSGRTLDTAPVASEPPRPNLLDASGARVSATVPRKSAPKTEELESIYRAMQEEASDVTPSEGGGKSASIAEQKPGEGASPSEESESPPIDFADILAAAQNEFGVTPLVESTEPLLETLSQQVKDDIPSLIYSEHNYDPSGDSFVILNGKSLRERQRVGAFTVIDILPDSVVLRWRETQFRVRARNSWINM</sequence>
<proteinExistence type="predicted"/>
<dbReference type="Pfam" id="PF16537">
    <property type="entry name" value="T2SSB"/>
    <property type="match status" value="1"/>
</dbReference>
<keyword evidence="5" id="KW-1185">Reference proteome</keyword>
<feature type="compositionally biased region" description="Low complexity" evidence="1">
    <location>
        <begin position="73"/>
        <end position="83"/>
    </location>
</feature>
<feature type="compositionally biased region" description="Basic and acidic residues" evidence="1">
    <location>
        <begin position="114"/>
        <end position="124"/>
    </location>
</feature>
<keyword evidence="2" id="KW-1133">Transmembrane helix</keyword>
<dbReference type="Proteomes" id="UP001317963">
    <property type="component" value="Chromosome"/>
</dbReference>
<feature type="compositionally biased region" description="Polar residues" evidence="1">
    <location>
        <begin position="127"/>
        <end position="143"/>
    </location>
</feature>
<dbReference type="RefSeq" id="WP_279241130.1">
    <property type="nucleotide sequence ID" value="NZ_CP036501.1"/>
</dbReference>
<evidence type="ECO:0000259" key="3">
    <source>
        <dbReference type="Pfam" id="PF16537"/>
    </source>
</evidence>
<feature type="region of interest" description="Disordered" evidence="1">
    <location>
        <begin position="1"/>
        <end position="25"/>
    </location>
</feature>
<evidence type="ECO:0000256" key="1">
    <source>
        <dbReference type="SAM" id="MobiDB-lite"/>
    </source>
</evidence>
<evidence type="ECO:0000313" key="4">
    <source>
        <dbReference type="EMBL" id="UZP74670.1"/>
    </source>
</evidence>